<dbReference type="GeneID" id="78371906"/>
<dbReference type="GO" id="GO:0019265">
    <property type="term" value="P:glycine biosynthetic process, by transamination of glyoxylate"/>
    <property type="evidence" value="ECO:0007669"/>
    <property type="project" value="TreeGrafter"/>
</dbReference>
<feature type="binding site" evidence="13">
    <location>
        <position position="152"/>
    </location>
    <ligand>
        <name>pyridoxal 5'-phosphate</name>
        <dbReference type="ChEBI" id="CHEBI:597326"/>
    </ligand>
</feature>
<gene>
    <name evidence="13 16" type="primary">serC</name>
    <name evidence="16" type="ORF">FEAC_06000</name>
</gene>
<evidence type="ECO:0000256" key="1">
    <source>
        <dbReference type="ARBA" id="ARBA00003483"/>
    </source>
</evidence>
<dbReference type="GO" id="GO:0030170">
    <property type="term" value="F:pyridoxal phosphate binding"/>
    <property type="evidence" value="ECO:0007669"/>
    <property type="project" value="UniProtKB-UniRule"/>
</dbReference>
<comment type="subunit">
    <text evidence="13">Homodimer.</text>
</comment>
<dbReference type="Pfam" id="PF00266">
    <property type="entry name" value="Aminotran_5"/>
    <property type="match status" value="1"/>
</dbReference>
<evidence type="ECO:0000256" key="12">
    <source>
        <dbReference type="ARBA" id="ARBA00049007"/>
    </source>
</evidence>
<feature type="binding site" evidence="13">
    <location>
        <begin position="248"/>
        <end position="249"/>
    </location>
    <ligand>
        <name>pyridoxal 5'-phosphate</name>
        <dbReference type="ChEBI" id="CHEBI:597326"/>
    </ligand>
</feature>
<dbReference type="GO" id="GO:0008453">
    <property type="term" value="F:alanine-glyoxylate transaminase activity"/>
    <property type="evidence" value="ECO:0007669"/>
    <property type="project" value="TreeGrafter"/>
</dbReference>
<feature type="binding site" evidence="13">
    <location>
        <begin position="82"/>
        <end position="83"/>
    </location>
    <ligand>
        <name>pyridoxal 5'-phosphate</name>
        <dbReference type="ChEBI" id="CHEBI:597326"/>
    </ligand>
</feature>
<dbReference type="eggNOG" id="COG1932">
    <property type="taxonomic scope" value="Bacteria"/>
</dbReference>
<dbReference type="InterPro" id="IPR015421">
    <property type="entry name" value="PyrdxlP-dep_Trfase_major"/>
</dbReference>
<keyword evidence="17" id="KW-1185">Reference proteome</keyword>
<dbReference type="Gene3D" id="3.40.640.10">
    <property type="entry name" value="Type I PLP-dependent aspartate aminotransferase-like (Major domain)"/>
    <property type="match status" value="1"/>
</dbReference>
<reference evidence="16 17" key="1">
    <citation type="submission" date="2015-01" db="EMBL/GenBank/DDBJ databases">
        <title>Draft genome of the acidophilic iron oxidizer Ferrimicrobium acidiphilum strain T23.</title>
        <authorList>
            <person name="Poehlein A."/>
            <person name="Eisen S."/>
            <person name="Schloemann M."/>
            <person name="Johnson B.D."/>
            <person name="Daniel R."/>
            <person name="Muehling M."/>
        </authorList>
    </citation>
    <scope>NUCLEOTIDE SEQUENCE [LARGE SCALE GENOMIC DNA]</scope>
    <source>
        <strain evidence="16 17">T23</strain>
    </source>
</reference>
<evidence type="ECO:0000256" key="14">
    <source>
        <dbReference type="SAM" id="MobiDB-lite"/>
    </source>
</evidence>
<evidence type="ECO:0000256" key="3">
    <source>
        <dbReference type="ARBA" id="ARBA00006904"/>
    </source>
</evidence>
<comment type="function">
    <text evidence="1 13">Catalyzes the reversible conversion of 3-phosphohydroxypyruvate to phosphoserine and of 3-hydroxy-2-oxo-4-phosphonooxybutanoate to phosphohydroxythreonine.</text>
</comment>
<dbReference type="InterPro" id="IPR015424">
    <property type="entry name" value="PyrdxlP-dep_Trfase"/>
</dbReference>
<dbReference type="AlphaFoldDB" id="A0A0D8FYL1"/>
<keyword evidence="6 13" id="KW-0028">Amino-acid biosynthesis</keyword>
<comment type="pathway">
    <text evidence="13">Cofactor biosynthesis; pyridoxine 5'-phosphate biosynthesis; pyridoxine 5'-phosphate from D-erythrose 4-phosphate: step 3/5.</text>
</comment>
<dbReference type="UniPathway" id="UPA00244">
    <property type="reaction ID" value="UER00311"/>
</dbReference>
<dbReference type="PANTHER" id="PTHR21152:SF40">
    <property type="entry name" value="ALANINE--GLYOXYLATE AMINOTRANSFERASE"/>
    <property type="match status" value="1"/>
</dbReference>
<feature type="binding site" evidence="13">
    <location>
        <position position="48"/>
    </location>
    <ligand>
        <name>L-glutamate</name>
        <dbReference type="ChEBI" id="CHEBI:29985"/>
    </ligand>
</feature>
<organism evidence="16 17">
    <name type="scientific">Ferrimicrobium acidiphilum DSM 19497</name>
    <dbReference type="NCBI Taxonomy" id="1121877"/>
    <lineage>
        <taxon>Bacteria</taxon>
        <taxon>Bacillati</taxon>
        <taxon>Actinomycetota</taxon>
        <taxon>Acidimicrobiia</taxon>
        <taxon>Acidimicrobiales</taxon>
        <taxon>Acidimicrobiaceae</taxon>
        <taxon>Ferrimicrobium</taxon>
    </lineage>
</organism>
<dbReference type="GO" id="GO:0004760">
    <property type="term" value="F:L-serine-pyruvate transaminase activity"/>
    <property type="evidence" value="ECO:0007669"/>
    <property type="project" value="TreeGrafter"/>
</dbReference>
<comment type="catalytic activity">
    <reaction evidence="11 13">
        <text>4-(phosphooxy)-L-threonine + 2-oxoglutarate = (R)-3-hydroxy-2-oxo-4-phosphooxybutanoate + L-glutamate</text>
        <dbReference type="Rhea" id="RHEA:16573"/>
        <dbReference type="ChEBI" id="CHEBI:16810"/>
        <dbReference type="ChEBI" id="CHEBI:29985"/>
        <dbReference type="ChEBI" id="CHEBI:58452"/>
        <dbReference type="ChEBI" id="CHEBI:58538"/>
        <dbReference type="EC" id="2.6.1.52"/>
    </reaction>
</comment>
<comment type="subcellular location">
    <subcellularLocation>
        <location evidence="13">Cytoplasm</location>
    </subcellularLocation>
</comment>
<keyword evidence="5 13" id="KW-0032">Aminotransferase</keyword>
<keyword evidence="4 13" id="KW-0963">Cytoplasm</keyword>
<dbReference type="STRING" id="1121877.FEAC_06000"/>
<comment type="similarity">
    <text evidence="3 13">Belongs to the class-V pyridoxal-phosphate-dependent aminotransferase family. SerC subfamily.</text>
</comment>
<dbReference type="EC" id="2.6.1.52" evidence="13"/>
<comment type="cofactor">
    <cofactor evidence="13">
        <name>pyridoxal 5'-phosphate</name>
        <dbReference type="ChEBI" id="CHEBI:597326"/>
    </cofactor>
    <text evidence="13">Binds 1 pyridoxal phosphate per subunit.</text>
</comment>
<comment type="caution">
    <text evidence="16">The sequence shown here is derived from an EMBL/GenBank/DDBJ whole genome shotgun (WGS) entry which is preliminary data.</text>
</comment>
<evidence type="ECO:0000256" key="5">
    <source>
        <dbReference type="ARBA" id="ARBA00022576"/>
    </source>
</evidence>
<keyword evidence="7 13" id="KW-0808">Transferase</keyword>
<name>A0A0D8FYL1_9ACTN</name>
<dbReference type="GO" id="GO:0005737">
    <property type="term" value="C:cytoplasm"/>
    <property type="evidence" value="ECO:0007669"/>
    <property type="project" value="UniProtKB-SubCell"/>
</dbReference>
<dbReference type="PATRIC" id="fig|1121877.4.peg.644"/>
<feature type="binding site" evidence="13">
    <location>
        <position position="196"/>
    </location>
    <ligand>
        <name>pyridoxal 5'-phosphate</name>
        <dbReference type="ChEBI" id="CHEBI:597326"/>
    </ligand>
</feature>
<dbReference type="InterPro" id="IPR006272">
    <property type="entry name" value="Pser_aminoTfrase_mycobac"/>
</dbReference>
<dbReference type="EMBL" id="JXUW01000004">
    <property type="protein sequence ID" value="KJE77492.1"/>
    <property type="molecule type" value="Genomic_DNA"/>
</dbReference>
<dbReference type="GO" id="GO:0004648">
    <property type="term" value="F:O-phospho-L-serine:2-oxoglutarate aminotransferase activity"/>
    <property type="evidence" value="ECO:0007669"/>
    <property type="project" value="UniProtKB-UniRule"/>
</dbReference>
<dbReference type="NCBIfam" id="TIGR01366">
    <property type="entry name" value="serC_3"/>
    <property type="match status" value="1"/>
</dbReference>
<keyword evidence="10 13" id="KW-0718">Serine biosynthesis</keyword>
<feature type="binding site" evidence="13">
    <location>
        <position position="106"/>
    </location>
    <ligand>
        <name>pyridoxal 5'-phosphate</name>
        <dbReference type="ChEBI" id="CHEBI:597326"/>
    </ligand>
</feature>
<dbReference type="SUPFAM" id="SSF53383">
    <property type="entry name" value="PLP-dependent transferases"/>
    <property type="match status" value="1"/>
</dbReference>
<sequence length="373" mass="40302">MSASSRITLPPDMLPSDGRFGSGPSKIPTFFLDGLAETQDTLLGTSHRRPAVKDLVRVIRERMTELFGLPEGYEVALGNGGATLFWDMAVHSLIKSSSEHLVFGEFSSKFAAAARQAPFIDSVKEISADYGSCPTLEEIDGVDTYALTHNETSTGVLAPLARPQSEDAIVLVDATSAAGAVAVDPLAFDAYYFSPQKAFASEGGLWVALLSPRAISRSVETVALGRYIPTMLDLSVAIENSRENQTYNTPAIATLYLMNAQLEWLLSHGGLTYASKRSAESAAIIYQWAEKASYAQPFVADPSLRSPVIATIDFDENVDAKEVAATLRANGIVDTEPYRKLGRNQLRIALFPSIIPDDVEALTQCIDFIVGQL</sequence>
<protein>
    <recommendedName>
        <fullName evidence="13">Phosphoserine aminotransferase</fullName>
        <ecNumber evidence="13">2.6.1.52</ecNumber>
    </recommendedName>
    <alternativeName>
        <fullName evidence="13">Phosphohydroxythreonine aminotransferase</fullName>
        <shortName evidence="13">PSAT</shortName>
    </alternativeName>
</protein>
<accession>A0A0D8FYL1</accession>
<evidence type="ECO:0000256" key="11">
    <source>
        <dbReference type="ARBA" id="ARBA00047630"/>
    </source>
</evidence>
<comment type="pathway">
    <text evidence="2 13">Amino-acid biosynthesis; L-serine biosynthesis; L-serine from 3-phospho-D-glycerate: step 2/3.</text>
</comment>
<comment type="catalytic activity">
    <reaction evidence="12 13">
        <text>O-phospho-L-serine + 2-oxoglutarate = 3-phosphooxypyruvate + L-glutamate</text>
        <dbReference type="Rhea" id="RHEA:14329"/>
        <dbReference type="ChEBI" id="CHEBI:16810"/>
        <dbReference type="ChEBI" id="CHEBI:18110"/>
        <dbReference type="ChEBI" id="CHEBI:29985"/>
        <dbReference type="ChEBI" id="CHEBI:57524"/>
        <dbReference type="EC" id="2.6.1.52"/>
    </reaction>
</comment>
<evidence type="ECO:0000256" key="9">
    <source>
        <dbReference type="ARBA" id="ARBA00023096"/>
    </source>
</evidence>
<feature type="binding site" evidence="13">
    <location>
        <position position="173"/>
    </location>
    <ligand>
        <name>pyridoxal 5'-phosphate</name>
        <dbReference type="ChEBI" id="CHEBI:597326"/>
    </ligand>
</feature>
<evidence type="ECO:0000256" key="10">
    <source>
        <dbReference type="ARBA" id="ARBA00023299"/>
    </source>
</evidence>
<evidence type="ECO:0000256" key="2">
    <source>
        <dbReference type="ARBA" id="ARBA00005099"/>
    </source>
</evidence>
<dbReference type="HAMAP" id="MF_00160">
    <property type="entry name" value="SerC_aminotrans_5"/>
    <property type="match status" value="1"/>
</dbReference>
<evidence type="ECO:0000256" key="13">
    <source>
        <dbReference type="HAMAP-Rule" id="MF_00160"/>
    </source>
</evidence>
<evidence type="ECO:0000256" key="6">
    <source>
        <dbReference type="ARBA" id="ARBA00022605"/>
    </source>
</evidence>
<dbReference type="InterPro" id="IPR015422">
    <property type="entry name" value="PyrdxlP-dep_Trfase_small"/>
</dbReference>
<dbReference type="Gene3D" id="3.90.1150.10">
    <property type="entry name" value="Aspartate Aminotransferase, domain 1"/>
    <property type="match status" value="1"/>
</dbReference>
<dbReference type="OrthoDB" id="975012at2"/>
<dbReference type="GO" id="GO:0008615">
    <property type="term" value="P:pyridoxine biosynthetic process"/>
    <property type="evidence" value="ECO:0007669"/>
    <property type="project" value="UniProtKB-UniRule"/>
</dbReference>
<keyword evidence="8 13" id="KW-0663">Pyridoxal phosphate</keyword>
<evidence type="ECO:0000256" key="4">
    <source>
        <dbReference type="ARBA" id="ARBA00022490"/>
    </source>
</evidence>
<dbReference type="GO" id="GO:0006564">
    <property type="term" value="P:L-serine biosynthetic process"/>
    <property type="evidence" value="ECO:0007669"/>
    <property type="project" value="UniProtKB-UniRule"/>
</dbReference>
<feature type="binding site" evidence="13">
    <location>
        <position position="22"/>
    </location>
    <ligand>
        <name>L-glutamate</name>
        <dbReference type="ChEBI" id="CHEBI:29985"/>
    </ligand>
</feature>
<evidence type="ECO:0000256" key="7">
    <source>
        <dbReference type="ARBA" id="ARBA00022679"/>
    </source>
</evidence>
<feature type="modified residue" description="N6-(pyridoxal phosphate)lysine" evidence="13">
    <location>
        <position position="197"/>
    </location>
</feature>
<feature type="domain" description="Aminotransferase class V" evidence="15">
    <location>
        <begin position="123"/>
        <end position="332"/>
    </location>
</feature>
<keyword evidence="9 13" id="KW-0664">Pyridoxine biosynthesis</keyword>
<evidence type="ECO:0000256" key="8">
    <source>
        <dbReference type="ARBA" id="ARBA00022898"/>
    </source>
</evidence>
<evidence type="ECO:0000313" key="16">
    <source>
        <dbReference type="EMBL" id="KJE77492.1"/>
    </source>
</evidence>
<feature type="region of interest" description="Disordered" evidence="14">
    <location>
        <begin position="1"/>
        <end position="20"/>
    </location>
</feature>
<dbReference type="PANTHER" id="PTHR21152">
    <property type="entry name" value="AMINOTRANSFERASE CLASS V"/>
    <property type="match status" value="1"/>
</dbReference>
<dbReference type="PIRSF" id="PIRSF000525">
    <property type="entry name" value="SerC"/>
    <property type="match status" value="1"/>
</dbReference>
<evidence type="ECO:0000313" key="17">
    <source>
        <dbReference type="Proteomes" id="UP000032336"/>
    </source>
</evidence>
<dbReference type="UniPathway" id="UPA00135">
    <property type="reaction ID" value="UER00197"/>
</dbReference>
<dbReference type="InterPro" id="IPR022278">
    <property type="entry name" value="Pser_aminoTfrase"/>
</dbReference>
<dbReference type="InterPro" id="IPR000192">
    <property type="entry name" value="Aminotrans_V_dom"/>
</dbReference>
<dbReference type="RefSeq" id="WP_035388538.1">
    <property type="nucleotide sequence ID" value="NZ_JQKF01000003.1"/>
</dbReference>
<proteinExistence type="inferred from homology"/>
<evidence type="ECO:0000259" key="15">
    <source>
        <dbReference type="Pfam" id="PF00266"/>
    </source>
</evidence>
<dbReference type="Proteomes" id="UP000032336">
    <property type="component" value="Unassembled WGS sequence"/>
</dbReference>